<evidence type="ECO:0000256" key="1">
    <source>
        <dbReference type="SAM" id="SignalP"/>
    </source>
</evidence>
<sequence length="128" mass="14146">MSRLTMFLVCFVLFRTLLVVNALPTTRSTSLITRRSRLHRRAAMSNFPDGVETSQQFEHLNPLASVPTDSQMNTIVPNATEPISSDNAIYQAQGHTLAVTAPKTKRFVKRRGHALCIGSMCNLTAVSD</sequence>
<dbReference type="Proteomes" id="UP000886653">
    <property type="component" value="Unassembled WGS sequence"/>
</dbReference>
<evidence type="ECO:0000313" key="2">
    <source>
        <dbReference type="EMBL" id="KAG0148627.1"/>
    </source>
</evidence>
<accession>A0A9P6TDR5</accession>
<dbReference type="EMBL" id="MU167235">
    <property type="protein sequence ID" value="KAG0148627.1"/>
    <property type="molecule type" value="Genomic_DNA"/>
</dbReference>
<feature type="chain" id="PRO_5040133975" description="Secreted protein" evidence="1">
    <location>
        <begin position="23"/>
        <end position="128"/>
    </location>
</feature>
<evidence type="ECO:0008006" key="4">
    <source>
        <dbReference type="Google" id="ProtNLM"/>
    </source>
</evidence>
<comment type="caution">
    <text evidence="2">The sequence shown here is derived from an EMBL/GenBank/DDBJ whole genome shotgun (WGS) entry which is preliminary data.</text>
</comment>
<keyword evidence="3" id="KW-1185">Reference proteome</keyword>
<feature type="signal peptide" evidence="1">
    <location>
        <begin position="1"/>
        <end position="22"/>
    </location>
</feature>
<protein>
    <recommendedName>
        <fullName evidence="4">Secreted protein</fullName>
    </recommendedName>
</protein>
<reference evidence="2" key="1">
    <citation type="submission" date="2013-11" db="EMBL/GenBank/DDBJ databases">
        <title>Genome sequence of the fusiform rust pathogen reveals effectors for host alternation and coevolution with pine.</title>
        <authorList>
            <consortium name="DOE Joint Genome Institute"/>
            <person name="Smith K."/>
            <person name="Pendleton A."/>
            <person name="Kubisiak T."/>
            <person name="Anderson C."/>
            <person name="Salamov A."/>
            <person name="Aerts A."/>
            <person name="Riley R."/>
            <person name="Clum A."/>
            <person name="Lindquist E."/>
            <person name="Ence D."/>
            <person name="Campbell M."/>
            <person name="Kronenberg Z."/>
            <person name="Feau N."/>
            <person name="Dhillon B."/>
            <person name="Hamelin R."/>
            <person name="Burleigh J."/>
            <person name="Smith J."/>
            <person name="Yandell M."/>
            <person name="Nelson C."/>
            <person name="Grigoriev I."/>
            <person name="Davis J."/>
        </authorList>
    </citation>
    <scope>NUCLEOTIDE SEQUENCE</scope>
    <source>
        <strain evidence="2">G11</strain>
    </source>
</reference>
<dbReference type="AlphaFoldDB" id="A0A9P6TDR5"/>
<proteinExistence type="predicted"/>
<name>A0A9P6TDR5_9BASI</name>
<keyword evidence="1" id="KW-0732">Signal</keyword>
<gene>
    <name evidence="2" type="ORF">CROQUDRAFT_105694</name>
</gene>
<evidence type="ECO:0000313" key="3">
    <source>
        <dbReference type="Proteomes" id="UP000886653"/>
    </source>
</evidence>
<organism evidence="2 3">
    <name type="scientific">Cronartium quercuum f. sp. fusiforme G11</name>
    <dbReference type="NCBI Taxonomy" id="708437"/>
    <lineage>
        <taxon>Eukaryota</taxon>
        <taxon>Fungi</taxon>
        <taxon>Dikarya</taxon>
        <taxon>Basidiomycota</taxon>
        <taxon>Pucciniomycotina</taxon>
        <taxon>Pucciniomycetes</taxon>
        <taxon>Pucciniales</taxon>
        <taxon>Coleosporiaceae</taxon>
        <taxon>Cronartium</taxon>
    </lineage>
</organism>